<proteinExistence type="predicted"/>
<sequence>MPPGSLCRPGRVRRLSSASTLRACRSKRASGCVYQDGISPVSQSSLLLKTELLLASTNLVLQTKTVEGREICLLAQLSSSQCAKSDEGLWCWLLPLADPKSSPNQYGDVLNHRKLRPVHQEGTRRLVTRHGSEYHAGSHLISAPVWEIGEVWRVIVPLYSRRMLCSRQETVVRGGSSWWSITRHRGKKRGFTKLLKTTGQVLVCAQSVTRYQG</sequence>
<reference evidence="1" key="1">
    <citation type="journal article" date="2023" name="G3 (Bethesda)">
        <title>A reference genome for the long-term kleptoplast-retaining sea slug Elysia crispata morphotype clarki.</title>
        <authorList>
            <person name="Eastman K.E."/>
            <person name="Pendleton A.L."/>
            <person name="Shaikh M.A."/>
            <person name="Suttiyut T."/>
            <person name="Ogas R."/>
            <person name="Tomko P."/>
            <person name="Gavelis G."/>
            <person name="Widhalm J.R."/>
            <person name="Wisecaver J.H."/>
        </authorList>
    </citation>
    <scope>NUCLEOTIDE SEQUENCE</scope>
    <source>
        <strain evidence="1">ECLA1</strain>
    </source>
</reference>
<name>A0AAE0ZRQ6_9GAST</name>
<evidence type="ECO:0000313" key="1">
    <source>
        <dbReference type="EMBL" id="KAK3774108.1"/>
    </source>
</evidence>
<evidence type="ECO:0000313" key="2">
    <source>
        <dbReference type="Proteomes" id="UP001283361"/>
    </source>
</evidence>
<gene>
    <name evidence="1" type="ORF">RRG08_030190</name>
</gene>
<organism evidence="1 2">
    <name type="scientific">Elysia crispata</name>
    <name type="common">lettuce slug</name>
    <dbReference type="NCBI Taxonomy" id="231223"/>
    <lineage>
        <taxon>Eukaryota</taxon>
        <taxon>Metazoa</taxon>
        <taxon>Spiralia</taxon>
        <taxon>Lophotrochozoa</taxon>
        <taxon>Mollusca</taxon>
        <taxon>Gastropoda</taxon>
        <taxon>Heterobranchia</taxon>
        <taxon>Euthyneura</taxon>
        <taxon>Panpulmonata</taxon>
        <taxon>Sacoglossa</taxon>
        <taxon>Placobranchoidea</taxon>
        <taxon>Plakobranchidae</taxon>
        <taxon>Elysia</taxon>
    </lineage>
</organism>
<protein>
    <submittedName>
        <fullName evidence="1">Uncharacterized protein</fullName>
    </submittedName>
</protein>
<dbReference type="Proteomes" id="UP001283361">
    <property type="component" value="Unassembled WGS sequence"/>
</dbReference>
<comment type="caution">
    <text evidence="1">The sequence shown here is derived from an EMBL/GenBank/DDBJ whole genome shotgun (WGS) entry which is preliminary data.</text>
</comment>
<keyword evidence="2" id="KW-1185">Reference proteome</keyword>
<dbReference type="AlphaFoldDB" id="A0AAE0ZRQ6"/>
<accession>A0AAE0ZRQ6</accession>
<dbReference type="EMBL" id="JAWDGP010003469">
    <property type="protein sequence ID" value="KAK3774108.1"/>
    <property type="molecule type" value="Genomic_DNA"/>
</dbReference>